<keyword evidence="2 6" id="KW-0732">Signal</keyword>
<organism evidence="7 8">
    <name type="scientific">Paenibacillus piri</name>
    <dbReference type="NCBI Taxonomy" id="2547395"/>
    <lineage>
        <taxon>Bacteria</taxon>
        <taxon>Bacillati</taxon>
        <taxon>Bacillota</taxon>
        <taxon>Bacilli</taxon>
        <taxon>Bacillales</taxon>
        <taxon>Paenibacillaceae</taxon>
        <taxon>Paenibacillus</taxon>
    </lineage>
</organism>
<feature type="chain" id="PRO_5039386234" evidence="6">
    <location>
        <begin position="22"/>
        <end position="453"/>
    </location>
</feature>
<sequence>MKRSMLTGAAALFLSSALVTACGSNQTAQPQPQGAATDAAAGAAQKPVTLTMWAGTGFKEIEGYDSKNYGDWEKAKAKEFQKLYPNVTVNVEVVPFTDIEQKVNVAVAGNNPPDILYDNIPIRISKHARNNVLEEIEDVVKEDKADWKESFLAMGTINNKMYALPLGSVPQVVFLNKTIFDKKGVTVPKNRTWTWNEMKDALKKVADKNTYGIAYFAKNEQADQLMVNNILAAGAQWANKDFSQYTVNSPEGVEALTFMLGLADEGLVAPGTATMDVNANFELFKQGKLAVMNHTSPVYADIESGKKNGAVDPSVEAYGILPVVKEGVTPRLTVTGENGYAIFKQNDPDKKKMAVEFVKFLTKPENIKAINKATYGIAARKSGTYEVQNKDFAELFTQLNKLEIVDLGKNQAYFATLRQKFYPEMQAAFLKAKTPKQALDDFVKNANQLAAKK</sequence>
<keyword evidence="3" id="KW-0472">Membrane</keyword>
<reference evidence="7 8" key="1">
    <citation type="submission" date="2019-03" db="EMBL/GenBank/DDBJ databases">
        <title>This is whole genome sequence of Paenibacillus sp MS74 strain.</title>
        <authorList>
            <person name="Trinh H.N."/>
        </authorList>
    </citation>
    <scope>NUCLEOTIDE SEQUENCE [LARGE SCALE GENOMIC DNA]</scope>
    <source>
        <strain evidence="7 8">MS74</strain>
    </source>
</reference>
<dbReference type="Proteomes" id="UP000295636">
    <property type="component" value="Unassembled WGS sequence"/>
</dbReference>
<dbReference type="AlphaFoldDB" id="A0A4R5KZV3"/>
<dbReference type="PANTHER" id="PTHR43649:SF33">
    <property type="entry name" value="POLYGALACTURONAN_RHAMNOGALACTURONAN-BINDING PROTEIN YTCQ"/>
    <property type="match status" value="1"/>
</dbReference>
<dbReference type="RefSeq" id="WP_133225496.1">
    <property type="nucleotide sequence ID" value="NZ_SMRT01000001.1"/>
</dbReference>
<proteinExistence type="predicted"/>
<dbReference type="OrthoDB" id="94797at2"/>
<dbReference type="PROSITE" id="PS51257">
    <property type="entry name" value="PROKAR_LIPOPROTEIN"/>
    <property type="match status" value="1"/>
</dbReference>
<gene>
    <name evidence="7" type="ORF">E1757_03980</name>
</gene>
<evidence type="ECO:0000256" key="6">
    <source>
        <dbReference type="SAM" id="SignalP"/>
    </source>
</evidence>
<comment type="caution">
    <text evidence="7">The sequence shown here is derived from an EMBL/GenBank/DDBJ whole genome shotgun (WGS) entry which is preliminary data.</text>
</comment>
<dbReference type="InterPro" id="IPR050490">
    <property type="entry name" value="Bact_solute-bd_prot1"/>
</dbReference>
<dbReference type="Pfam" id="PF01547">
    <property type="entry name" value="SBP_bac_1"/>
    <property type="match status" value="1"/>
</dbReference>
<protein>
    <submittedName>
        <fullName evidence="7">Sugar ABC transporter substrate-binding protein</fullName>
    </submittedName>
</protein>
<keyword evidence="5" id="KW-0449">Lipoprotein</keyword>
<evidence type="ECO:0000256" key="2">
    <source>
        <dbReference type="ARBA" id="ARBA00022729"/>
    </source>
</evidence>
<feature type="signal peptide" evidence="6">
    <location>
        <begin position="1"/>
        <end position="21"/>
    </location>
</feature>
<evidence type="ECO:0000256" key="1">
    <source>
        <dbReference type="ARBA" id="ARBA00022475"/>
    </source>
</evidence>
<accession>A0A4R5KZV3</accession>
<dbReference type="CDD" id="cd13585">
    <property type="entry name" value="PBP2_TMBP_like"/>
    <property type="match status" value="1"/>
</dbReference>
<keyword evidence="4" id="KW-0564">Palmitate</keyword>
<dbReference type="InterPro" id="IPR006059">
    <property type="entry name" value="SBP"/>
</dbReference>
<dbReference type="SUPFAM" id="SSF53850">
    <property type="entry name" value="Periplasmic binding protein-like II"/>
    <property type="match status" value="1"/>
</dbReference>
<dbReference type="PANTHER" id="PTHR43649">
    <property type="entry name" value="ARABINOSE-BINDING PROTEIN-RELATED"/>
    <property type="match status" value="1"/>
</dbReference>
<dbReference type="Gene3D" id="3.40.190.10">
    <property type="entry name" value="Periplasmic binding protein-like II"/>
    <property type="match status" value="1"/>
</dbReference>
<evidence type="ECO:0000313" key="8">
    <source>
        <dbReference type="Proteomes" id="UP000295636"/>
    </source>
</evidence>
<keyword evidence="1" id="KW-1003">Cell membrane</keyword>
<name>A0A4R5KZV3_9BACL</name>
<dbReference type="EMBL" id="SMRT01000001">
    <property type="protein sequence ID" value="TDG00786.1"/>
    <property type="molecule type" value="Genomic_DNA"/>
</dbReference>
<evidence type="ECO:0000313" key="7">
    <source>
        <dbReference type="EMBL" id="TDG00786.1"/>
    </source>
</evidence>
<evidence type="ECO:0000256" key="3">
    <source>
        <dbReference type="ARBA" id="ARBA00023136"/>
    </source>
</evidence>
<evidence type="ECO:0000256" key="5">
    <source>
        <dbReference type="ARBA" id="ARBA00023288"/>
    </source>
</evidence>
<keyword evidence="8" id="KW-1185">Reference proteome</keyword>
<evidence type="ECO:0000256" key="4">
    <source>
        <dbReference type="ARBA" id="ARBA00023139"/>
    </source>
</evidence>